<comment type="caution">
    <text evidence="1">The sequence shown here is derived from an EMBL/GenBank/DDBJ whole genome shotgun (WGS) entry which is preliminary data.</text>
</comment>
<dbReference type="RefSeq" id="WP_369332226.1">
    <property type="nucleotide sequence ID" value="NZ_JAULBC010000010.1"/>
</dbReference>
<dbReference type="Pfam" id="PF05960">
    <property type="entry name" value="DUF885"/>
    <property type="match status" value="1"/>
</dbReference>
<dbReference type="PROSITE" id="PS51257">
    <property type="entry name" value="PROKAR_LIPOPROTEIN"/>
    <property type="match status" value="1"/>
</dbReference>
<reference evidence="1 2" key="1">
    <citation type="submission" date="2023-07" db="EMBL/GenBank/DDBJ databases">
        <authorList>
            <person name="Lian W.-H."/>
        </authorList>
    </citation>
    <scope>NUCLEOTIDE SEQUENCE [LARGE SCALE GENOMIC DNA]</scope>
    <source>
        <strain evidence="1 2">SYSU DXS3180</strain>
    </source>
</reference>
<sequence>MKYQAINFKDLFALILAFSGCIIFQARLSAQKNPDTDLYLQSSEVANVLVQYEADKGSLSRFYFIDSSPERRIRFKQFYNDYLKRLNAIDFNSISQQGKIDYILFDRKLKNEIAKLDLEEKEYNQIASYLPFATGIYTLEKARRRGPVLKADSLAAEMNNWNKQLVQQIKKFEKADSLERNLSTRCQMALGGLIEAMTSVTEFYDGYDPSFSWWTERPAKVTDSLLRAYKTLVKNRTKLTTSQRADSSGIVGKPIGREELIRQLDYEMIPYTPEEIIDIANKEFAWCDNELMKATKEKGFGTDWRRAQENVKNSYVPEGRQPELILRLYNESVDFLKKHDLVTIPPIAEETWRMNMMSPERQLINPFFLGGEEIIISYPTNTMNHEDKMMSMRGNNPYFSRSTVHHELIAGHRLQMFMSDRYRPYRNFQTPFYIEGWALYWEFLLWDMGFPQTPEDKIGMLFWRMHRCARIIFSMNYHLNKWTPQQCIDFLVDRVGHERANAEGEVRRSFTGNYGPLYQIAYMLGGLQFMALKKEVVDSGKMTYKQYHDAILENNMMPVEMVRAGLLNIPLQKDFKTNWRFYGK</sequence>
<dbReference type="PANTHER" id="PTHR33361:SF2">
    <property type="entry name" value="DUF885 DOMAIN-CONTAINING PROTEIN"/>
    <property type="match status" value="1"/>
</dbReference>
<dbReference type="Proteomes" id="UP001560573">
    <property type="component" value="Unassembled WGS sequence"/>
</dbReference>
<gene>
    <name evidence="1" type="ORF">QTN47_25110</name>
</gene>
<dbReference type="PANTHER" id="PTHR33361">
    <property type="entry name" value="GLR0591 PROTEIN"/>
    <property type="match status" value="1"/>
</dbReference>
<keyword evidence="2" id="KW-1185">Reference proteome</keyword>
<organism evidence="1 2">
    <name type="scientific">Danxiaibacter flavus</name>
    <dbReference type="NCBI Taxonomy" id="3049108"/>
    <lineage>
        <taxon>Bacteria</taxon>
        <taxon>Pseudomonadati</taxon>
        <taxon>Bacteroidota</taxon>
        <taxon>Chitinophagia</taxon>
        <taxon>Chitinophagales</taxon>
        <taxon>Chitinophagaceae</taxon>
        <taxon>Danxiaibacter</taxon>
    </lineage>
</organism>
<dbReference type="SUPFAM" id="SSF55486">
    <property type="entry name" value="Metalloproteases ('zincins'), catalytic domain"/>
    <property type="match status" value="1"/>
</dbReference>
<evidence type="ECO:0000313" key="2">
    <source>
        <dbReference type="Proteomes" id="UP001560573"/>
    </source>
</evidence>
<dbReference type="EMBL" id="JAULBC010000010">
    <property type="protein sequence ID" value="MEX6690812.1"/>
    <property type="molecule type" value="Genomic_DNA"/>
</dbReference>
<dbReference type="InterPro" id="IPR010281">
    <property type="entry name" value="DUF885"/>
</dbReference>
<protein>
    <submittedName>
        <fullName evidence="1">DUF885 family protein</fullName>
    </submittedName>
</protein>
<accession>A0ABV3ZLP3</accession>
<name>A0ABV3ZLP3_9BACT</name>
<evidence type="ECO:0000313" key="1">
    <source>
        <dbReference type="EMBL" id="MEX6690812.1"/>
    </source>
</evidence>
<proteinExistence type="predicted"/>